<gene>
    <name evidence="1" type="ORF">J4573_28735</name>
</gene>
<evidence type="ECO:0008006" key="3">
    <source>
        <dbReference type="Google" id="ProtNLM"/>
    </source>
</evidence>
<evidence type="ECO:0000313" key="1">
    <source>
        <dbReference type="EMBL" id="MBO2451117.1"/>
    </source>
</evidence>
<dbReference type="InterPro" id="IPR029058">
    <property type="entry name" value="AB_hydrolase_fold"/>
</dbReference>
<protein>
    <recommendedName>
        <fullName evidence="3">Alpha/beta hydrolase</fullName>
    </recommendedName>
</protein>
<dbReference type="EMBL" id="JAGEOJ010000012">
    <property type="protein sequence ID" value="MBO2451117.1"/>
    <property type="molecule type" value="Genomic_DNA"/>
</dbReference>
<sequence length="95" mass="10289">MFAEAYSGQDALRAAFSHYRAMPTTAEQIQNAAEGSRLAVPTMAVGAHPIGRALERQLRPIADDLVGHHLDDCGQIIPLDRPQALLELLVPFLTA</sequence>
<organism evidence="1 2">
    <name type="scientific">Actinomadura barringtoniae</name>
    <dbReference type="NCBI Taxonomy" id="1427535"/>
    <lineage>
        <taxon>Bacteria</taxon>
        <taxon>Bacillati</taxon>
        <taxon>Actinomycetota</taxon>
        <taxon>Actinomycetes</taxon>
        <taxon>Streptosporangiales</taxon>
        <taxon>Thermomonosporaceae</taxon>
        <taxon>Actinomadura</taxon>
    </lineage>
</organism>
<keyword evidence="2" id="KW-1185">Reference proteome</keyword>
<evidence type="ECO:0000313" key="2">
    <source>
        <dbReference type="Proteomes" id="UP000669179"/>
    </source>
</evidence>
<reference evidence="1" key="1">
    <citation type="submission" date="2021-03" db="EMBL/GenBank/DDBJ databases">
        <authorList>
            <person name="Kanchanasin P."/>
            <person name="Saeng-In P."/>
            <person name="Phongsopitanun W."/>
            <person name="Yuki M."/>
            <person name="Kudo T."/>
            <person name="Ohkuma M."/>
            <person name="Tanasupawat S."/>
        </authorList>
    </citation>
    <scope>NUCLEOTIDE SEQUENCE</scope>
    <source>
        <strain evidence="1">GKU 128</strain>
    </source>
</reference>
<accession>A0A939T986</accession>
<dbReference type="AlphaFoldDB" id="A0A939T986"/>
<comment type="caution">
    <text evidence="1">The sequence shown here is derived from an EMBL/GenBank/DDBJ whole genome shotgun (WGS) entry which is preliminary data.</text>
</comment>
<dbReference type="Proteomes" id="UP000669179">
    <property type="component" value="Unassembled WGS sequence"/>
</dbReference>
<proteinExistence type="predicted"/>
<dbReference type="Gene3D" id="3.40.50.1820">
    <property type="entry name" value="alpha/beta hydrolase"/>
    <property type="match status" value="1"/>
</dbReference>
<name>A0A939T986_9ACTN</name>
<dbReference type="SUPFAM" id="SSF53474">
    <property type="entry name" value="alpha/beta-Hydrolases"/>
    <property type="match status" value="1"/>
</dbReference>